<protein>
    <submittedName>
        <fullName evidence="3">Alcohol dehydrogenase</fullName>
    </submittedName>
</protein>
<accession>A0A2Z3H4X7</accession>
<dbReference type="AlphaFoldDB" id="A0A2Z3H4X7"/>
<dbReference type="OrthoDB" id="9815737at2"/>
<evidence type="ECO:0000256" key="1">
    <source>
        <dbReference type="SAM" id="SignalP"/>
    </source>
</evidence>
<organism evidence="3 4">
    <name type="scientific">Gemmata obscuriglobus</name>
    <dbReference type="NCBI Taxonomy" id="114"/>
    <lineage>
        <taxon>Bacteria</taxon>
        <taxon>Pseudomonadati</taxon>
        <taxon>Planctomycetota</taxon>
        <taxon>Planctomycetia</taxon>
        <taxon>Gemmatales</taxon>
        <taxon>Gemmataceae</taxon>
        <taxon>Gemmata</taxon>
    </lineage>
</organism>
<gene>
    <name evidence="3" type="ORF">C1280_35900</name>
</gene>
<dbReference type="KEGG" id="gog:C1280_35900"/>
<name>A0A2Z3H4X7_9BACT</name>
<feature type="domain" description="Pyrrolo-quinoline quinone repeat" evidence="2">
    <location>
        <begin position="166"/>
        <end position="336"/>
    </location>
</feature>
<feature type="signal peptide" evidence="1">
    <location>
        <begin position="1"/>
        <end position="23"/>
    </location>
</feature>
<dbReference type="PANTHER" id="PTHR34512">
    <property type="entry name" value="CELL SURFACE PROTEIN"/>
    <property type="match status" value="1"/>
</dbReference>
<dbReference type="InterPro" id="IPR015943">
    <property type="entry name" value="WD40/YVTN_repeat-like_dom_sf"/>
</dbReference>
<dbReference type="RefSeq" id="WP_010041017.1">
    <property type="nucleotide sequence ID" value="NZ_CP025958.1"/>
</dbReference>
<dbReference type="Gene3D" id="2.130.10.10">
    <property type="entry name" value="YVTN repeat-like/Quinoprotein amine dehydrogenase"/>
    <property type="match status" value="1"/>
</dbReference>
<sequence>MFRSIWCPSFALVLALAAAVRGADWPQLHGPARDGRSSETGLNWDWAPGGPELVWKLDAGHGWAGPAVSGDRLILFHRVGDDEVVACLDAATGKEKWAAKYPTKYKDDFGFDDGPRATPTIADGVVYTLGADADFTATELATGKTLWARNLMADYRPPKGFFGVACSPLLHDKKLYVNVGAKGAGVVCFDAATGKEVWKSTGDGASYSSPVLGEFDGKPAVVFLTRAGLRVLAPATGKSVYDFPWRPRDTNSVQAASPVVWKDEVFLTASYDTGGLLARLKGGQVEEVWSNDKTLSSQYNTPVRVGDYLYGTHGRSDAGAALLRCVAWKTGEVKWSEPKFGGASLIAVDGGLLALNEGGELVRFDASPDGYKERARATLLAKGTRPAPALANGRLYARDSKQLVCVSLKK</sequence>
<dbReference type="EMBL" id="CP025958">
    <property type="protein sequence ID" value="AWM41849.1"/>
    <property type="molecule type" value="Genomic_DNA"/>
</dbReference>
<dbReference type="Pfam" id="PF13360">
    <property type="entry name" value="PQQ_2"/>
    <property type="match status" value="2"/>
</dbReference>
<evidence type="ECO:0000259" key="2">
    <source>
        <dbReference type="Pfam" id="PF13360"/>
    </source>
</evidence>
<dbReference type="Gene3D" id="2.40.10.480">
    <property type="match status" value="1"/>
</dbReference>
<dbReference type="InterPro" id="IPR011047">
    <property type="entry name" value="Quinoprotein_ADH-like_sf"/>
</dbReference>
<evidence type="ECO:0000313" key="4">
    <source>
        <dbReference type="Proteomes" id="UP000245802"/>
    </source>
</evidence>
<reference evidence="3 4" key="1">
    <citation type="submission" date="2018-01" db="EMBL/GenBank/DDBJ databases">
        <title>G. obscuriglobus.</title>
        <authorList>
            <person name="Franke J."/>
            <person name="Blomberg W."/>
            <person name="Selmecki A."/>
        </authorList>
    </citation>
    <scope>NUCLEOTIDE SEQUENCE [LARGE SCALE GENOMIC DNA]</scope>
    <source>
        <strain evidence="3 4">DSM 5831</strain>
    </source>
</reference>
<evidence type="ECO:0000313" key="3">
    <source>
        <dbReference type="EMBL" id="AWM41849.1"/>
    </source>
</evidence>
<dbReference type="InterPro" id="IPR002372">
    <property type="entry name" value="PQQ_rpt_dom"/>
</dbReference>
<dbReference type="PANTHER" id="PTHR34512:SF30">
    <property type="entry name" value="OUTER MEMBRANE PROTEIN ASSEMBLY FACTOR BAMB"/>
    <property type="match status" value="1"/>
</dbReference>
<dbReference type="Proteomes" id="UP000245802">
    <property type="component" value="Chromosome"/>
</dbReference>
<dbReference type="SUPFAM" id="SSF50998">
    <property type="entry name" value="Quinoprotein alcohol dehydrogenase-like"/>
    <property type="match status" value="1"/>
</dbReference>
<feature type="domain" description="Pyrrolo-quinoline quinone repeat" evidence="2">
    <location>
        <begin position="52"/>
        <end position="148"/>
    </location>
</feature>
<keyword evidence="4" id="KW-1185">Reference proteome</keyword>
<feature type="chain" id="PRO_5016440455" evidence="1">
    <location>
        <begin position="24"/>
        <end position="410"/>
    </location>
</feature>
<proteinExistence type="predicted"/>
<keyword evidence="1" id="KW-0732">Signal</keyword>